<accession>A0A5C8EL36</accession>
<dbReference type="Gene3D" id="3.40.50.150">
    <property type="entry name" value="Vaccinia Virus protein VP39"/>
    <property type="match status" value="1"/>
</dbReference>
<sequence length="265" mass="31210">MITNKNYVEQYKLLNDKNKLYYESNLSIFNMVNEISLFIDYLKPKNILDYGCGNGVLLKLLRYKYPEINIDGYDPAIKEFSVIPQNHYDMIINTDVLEHIPKSDIGDVVNHIKSLSNNVFFCLHHGKAWTILPNGENAHTTIEPKEWYHNLMKKYFDIIIPLNARNPINSIVITFNINKRIFNKYNKILKLDINDNLQIKYIFGRKVTKKKMQKIIRYIPIKFIKNFLMSGFIDLIDINVIKSIPKGIIDDNWVELNYLYNKALV</sequence>
<keyword evidence="1" id="KW-0489">Methyltransferase</keyword>
<dbReference type="RefSeq" id="WP_147546487.1">
    <property type="nucleotide sequence ID" value="NZ_SAYD01000018.1"/>
</dbReference>
<evidence type="ECO:0000313" key="1">
    <source>
        <dbReference type="EMBL" id="TXJ38525.1"/>
    </source>
</evidence>
<comment type="caution">
    <text evidence="1">The sequence shown here is derived from an EMBL/GenBank/DDBJ whole genome shotgun (WGS) entry which is preliminary data.</text>
</comment>
<organism evidence="1 2">
    <name type="scientific">Brachyspira aalborgi</name>
    <dbReference type="NCBI Taxonomy" id="29522"/>
    <lineage>
        <taxon>Bacteria</taxon>
        <taxon>Pseudomonadati</taxon>
        <taxon>Spirochaetota</taxon>
        <taxon>Spirochaetia</taxon>
        <taxon>Brachyspirales</taxon>
        <taxon>Brachyspiraceae</taxon>
        <taxon>Brachyspira</taxon>
    </lineage>
</organism>
<dbReference type="GO" id="GO:0032259">
    <property type="term" value="P:methylation"/>
    <property type="evidence" value="ECO:0007669"/>
    <property type="project" value="UniProtKB-KW"/>
</dbReference>
<dbReference type="Pfam" id="PF13489">
    <property type="entry name" value="Methyltransf_23"/>
    <property type="match status" value="1"/>
</dbReference>
<keyword evidence="1" id="KW-0808">Transferase</keyword>
<evidence type="ECO:0000313" key="2">
    <source>
        <dbReference type="Proteomes" id="UP000325002"/>
    </source>
</evidence>
<reference evidence="1 2" key="1">
    <citation type="journal article" date="1992" name="Lakartidningen">
        <title>[Penicillin V and not amoxicillin is the first choice preparation in acute otitis].</title>
        <authorList>
            <person name="Kamme C."/>
            <person name="Lundgren K."/>
            <person name="Prellner K."/>
        </authorList>
    </citation>
    <scope>NUCLEOTIDE SEQUENCE [LARGE SCALE GENOMIC DNA]</scope>
    <source>
        <strain evidence="1 2">PC3997IV</strain>
    </source>
</reference>
<name>A0A5C8EL36_9SPIR</name>
<protein>
    <submittedName>
        <fullName evidence="1">Methyltransferase domain-containing protein</fullName>
    </submittedName>
</protein>
<proteinExistence type="predicted"/>
<dbReference type="Proteomes" id="UP000325002">
    <property type="component" value="Unassembled WGS sequence"/>
</dbReference>
<dbReference type="GO" id="GO:0008168">
    <property type="term" value="F:methyltransferase activity"/>
    <property type="evidence" value="ECO:0007669"/>
    <property type="project" value="UniProtKB-KW"/>
</dbReference>
<dbReference type="InterPro" id="IPR029063">
    <property type="entry name" value="SAM-dependent_MTases_sf"/>
</dbReference>
<dbReference type="EMBL" id="SAYD01000018">
    <property type="protein sequence ID" value="TXJ38525.1"/>
    <property type="molecule type" value="Genomic_DNA"/>
</dbReference>
<gene>
    <name evidence="1" type="ORF">EPJ81_05135</name>
</gene>
<dbReference type="SUPFAM" id="SSF53335">
    <property type="entry name" value="S-adenosyl-L-methionine-dependent methyltransferases"/>
    <property type="match status" value="1"/>
</dbReference>
<dbReference type="AlphaFoldDB" id="A0A5C8EL36"/>